<evidence type="ECO:0000256" key="2">
    <source>
        <dbReference type="ARBA" id="ARBA00022475"/>
    </source>
</evidence>
<feature type="transmembrane region" description="Helical" evidence="7">
    <location>
        <begin position="175"/>
        <end position="201"/>
    </location>
</feature>
<dbReference type="Proteomes" id="UP001168579">
    <property type="component" value="Unassembled WGS sequence"/>
</dbReference>
<protein>
    <submittedName>
        <fullName evidence="9">TRAP transporter large permease subunit</fullName>
    </submittedName>
</protein>
<evidence type="ECO:0000256" key="6">
    <source>
        <dbReference type="ARBA" id="ARBA00023136"/>
    </source>
</evidence>
<feature type="transmembrane region" description="Helical" evidence="7">
    <location>
        <begin position="102"/>
        <end position="125"/>
    </location>
</feature>
<evidence type="ECO:0000259" key="8">
    <source>
        <dbReference type="Pfam" id="PF06808"/>
    </source>
</evidence>
<comment type="caution">
    <text evidence="9">The sequence shown here is derived from an EMBL/GenBank/DDBJ whole genome shotgun (WGS) entry which is preliminary data.</text>
</comment>
<feature type="transmembrane region" description="Helical" evidence="7">
    <location>
        <begin position="344"/>
        <end position="363"/>
    </location>
</feature>
<dbReference type="PANTHER" id="PTHR33362">
    <property type="entry name" value="SIALIC ACID TRAP TRANSPORTER PERMEASE PROTEIN SIAT-RELATED"/>
    <property type="match status" value="1"/>
</dbReference>
<evidence type="ECO:0000256" key="3">
    <source>
        <dbReference type="ARBA" id="ARBA00022519"/>
    </source>
</evidence>
<sequence length="436" mass="46039">MSIELISVLVLFISFAALLAYGVPVAYSIGISTMLVLLINISFLPSVTTASQRMTTGIDNFALLAIPFFILAGELMNTGGVAKRLIDFAKSLIGSLPGGLAYVNIISAMLFGAISGSAIAAASAIGSTLTDKMESEGYPREFSAAVNISSSTTGLLIPPSNVLIIFALASGGTASVAALFIAGYIPGILVGLAIMLMVYIYAKRKGLPKANRVGFKQLFVDFKNAFLSLTLLFIVVGGIVIGIFTATEAAAIAVVYAAMLGFWNKELNVGDFKSILLKSARTTAIVMFLIATSMAMSWLFSFEGIPQMLTSLLVDSVSNPIAVFLLINLILLIVGTFMDMTPAVLIFTPIFLPVAMALGMHPVQFGMVIVLNLCIGVCTPPVGTLLFVGSGVAKVPVAKVIKPLIPLLIAMVVVLMLITYFPSISLWLPRAFDLID</sequence>
<dbReference type="Pfam" id="PF06808">
    <property type="entry name" value="DctM"/>
    <property type="match status" value="1"/>
</dbReference>
<evidence type="ECO:0000256" key="7">
    <source>
        <dbReference type="SAM" id="Phobius"/>
    </source>
</evidence>
<proteinExistence type="predicted"/>
<evidence type="ECO:0000313" key="10">
    <source>
        <dbReference type="Proteomes" id="UP001168579"/>
    </source>
</evidence>
<feature type="transmembrane region" description="Helical" evidence="7">
    <location>
        <begin position="61"/>
        <end position="82"/>
    </location>
</feature>
<keyword evidence="5 7" id="KW-1133">Transmembrane helix</keyword>
<dbReference type="RefSeq" id="WP_304436645.1">
    <property type="nucleotide sequence ID" value="NZ_JAUKUC010000001.1"/>
</dbReference>
<evidence type="ECO:0000256" key="4">
    <source>
        <dbReference type="ARBA" id="ARBA00022692"/>
    </source>
</evidence>
<comment type="subcellular location">
    <subcellularLocation>
        <location evidence="1">Cell inner membrane</location>
        <topology evidence="1">Multi-pass membrane protein</topology>
    </subcellularLocation>
</comment>
<feature type="transmembrane region" description="Helical" evidence="7">
    <location>
        <begin position="30"/>
        <end position="49"/>
    </location>
</feature>
<feature type="domain" description="TRAP C4-dicarboxylate transport system permease DctM subunit" evidence="8">
    <location>
        <begin position="12"/>
        <end position="424"/>
    </location>
</feature>
<gene>
    <name evidence="9" type="ORF">Q2T41_14485</name>
</gene>
<feature type="transmembrane region" description="Helical" evidence="7">
    <location>
        <begin position="279"/>
        <end position="300"/>
    </location>
</feature>
<keyword evidence="4 7" id="KW-0812">Transmembrane</keyword>
<accession>A0ABT8RT15</accession>
<feature type="transmembrane region" description="Helical" evidence="7">
    <location>
        <begin position="320"/>
        <end position="337"/>
    </location>
</feature>
<keyword evidence="3" id="KW-0997">Cell inner membrane</keyword>
<feature type="transmembrane region" description="Helical" evidence="7">
    <location>
        <begin position="404"/>
        <end position="428"/>
    </location>
</feature>
<feature type="transmembrane region" description="Helical" evidence="7">
    <location>
        <begin position="369"/>
        <end position="392"/>
    </location>
</feature>
<name>A0ABT8RT15_9FLAO</name>
<feature type="transmembrane region" description="Helical" evidence="7">
    <location>
        <begin position="146"/>
        <end position="169"/>
    </location>
</feature>
<dbReference type="NCBIfam" id="TIGR00786">
    <property type="entry name" value="dctM"/>
    <property type="match status" value="1"/>
</dbReference>
<feature type="transmembrane region" description="Helical" evidence="7">
    <location>
        <begin position="222"/>
        <end position="244"/>
    </location>
</feature>
<evidence type="ECO:0000313" key="9">
    <source>
        <dbReference type="EMBL" id="MDO1513865.1"/>
    </source>
</evidence>
<dbReference type="PIRSF" id="PIRSF006066">
    <property type="entry name" value="HI0050"/>
    <property type="match status" value="1"/>
</dbReference>
<dbReference type="EMBL" id="JAUKUC010000001">
    <property type="protein sequence ID" value="MDO1513865.1"/>
    <property type="molecule type" value="Genomic_DNA"/>
</dbReference>
<reference evidence="9" key="2">
    <citation type="submission" date="2023-06" db="EMBL/GenBank/DDBJ databases">
        <authorList>
            <person name="Lucena T."/>
            <person name="Sun Q."/>
        </authorList>
    </citation>
    <scope>NUCLEOTIDE SEQUENCE</scope>
    <source>
        <strain evidence="9">CECT 8869</strain>
    </source>
</reference>
<keyword evidence="2" id="KW-1003">Cell membrane</keyword>
<evidence type="ECO:0000256" key="5">
    <source>
        <dbReference type="ARBA" id="ARBA00022989"/>
    </source>
</evidence>
<keyword evidence="6 7" id="KW-0472">Membrane</keyword>
<dbReference type="InterPro" id="IPR004681">
    <property type="entry name" value="TRAP_DctM"/>
</dbReference>
<reference evidence="9" key="1">
    <citation type="journal article" date="2014" name="Int. J. Syst. Evol. Microbiol.">
        <title>Complete genome of a new Firmicutes species belonging to the dominant human colonic microbiota ('Ruminococcus bicirculans') reveals two chromosomes and a selective capacity to utilize plant glucans.</title>
        <authorList>
            <consortium name="NISC Comparative Sequencing Program"/>
            <person name="Wegmann U."/>
            <person name="Louis P."/>
            <person name="Goesmann A."/>
            <person name="Henrissat B."/>
            <person name="Duncan S.H."/>
            <person name="Flint H.J."/>
        </authorList>
    </citation>
    <scope>NUCLEOTIDE SEQUENCE</scope>
    <source>
        <strain evidence="9">CECT 8869</strain>
    </source>
</reference>
<evidence type="ECO:0000256" key="1">
    <source>
        <dbReference type="ARBA" id="ARBA00004429"/>
    </source>
</evidence>
<organism evidence="9 10">
    <name type="scientific">Maribacter confluentis</name>
    <dbReference type="NCBI Taxonomy" id="1656093"/>
    <lineage>
        <taxon>Bacteria</taxon>
        <taxon>Pseudomonadati</taxon>
        <taxon>Bacteroidota</taxon>
        <taxon>Flavobacteriia</taxon>
        <taxon>Flavobacteriales</taxon>
        <taxon>Flavobacteriaceae</taxon>
        <taxon>Maribacter</taxon>
    </lineage>
</organism>
<dbReference type="InterPro" id="IPR010656">
    <property type="entry name" value="DctM"/>
</dbReference>
<feature type="transmembrane region" description="Helical" evidence="7">
    <location>
        <begin position="250"/>
        <end position="267"/>
    </location>
</feature>
<keyword evidence="10" id="KW-1185">Reference proteome</keyword>
<dbReference type="PANTHER" id="PTHR33362:SF2">
    <property type="entry name" value="TRAP TRANSPORTER LARGE PERMEASE PROTEIN"/>
    <property type="match status" value="1"/>
</dbReference>